<accession>A0ABQ2EDQ5</accession>
<evidence type="ECO:0000313" key="3">
    <source>
        <dbReference type="Proteomes" id="UP000599009"/>
    </source>
</evidence>
<feature type="compositionally biased region" description="Basic residues" evidence="1">
    <location>
        <begin position="185"/>
        <end position="204"/>
    </location>
</feature>
<gene>
    <name evidence="2" type="ORF">GCM10011394_16890</name>
</gene>
<dbReference type="Proteomes" id="UP000599009">
    <property type="component" value="Unassembled WGS sequence"/>
</dbReference>
<reference evidence="3" key="1">
    <citation type="journal article" date="2019" name="Int. J. Syst. Evol. Microbiol.">
        <title>The Global Catalogue of Microorganisms (GCM) 10K type strain sequencing project: providing services to taxonomists for standard genome sequencing and annotation.</title>
        <authorList>
            <consortium name="The Broad Institute Genomics Platform"/>
            <consortium name="The Broad Institute Genome Sequencing Center for Infectious Disease"/>
            <person name="Wu L."/>
            <person name="Ma J."/>
        </authorList>
    </citation>
    <scope>NUCLEOTIDE SEQUENCE [LARGE SCALE GENOMIC DNA]</scope>
    <source>
        <strain evidence="3">CGMCC 1.8985</strain>
    </source>
</reference>
<dbReference type="EMBL" id="BMME01000001">
    <property type="protein sequence ID" value="GGK08165.1"/>
    <property type="molecule type" value="Genomic_DNA"/>
</dbReference>
<feature type="compositionally biased region" description="Low complexity" evidence="1">
    <location>
        <begin position="114"/>
        <end position="128"/>
    </location>
</feature>
<evidence type="ECO:0000256" key="1">
    <source>
        <dbReference type="SAM" id="MobiDB-lite"/>
    </source>
</evidence>
<comment type="caution">
    <text evidence="2">The sequence shown here is derived from an EMBL/GenBank/DDBJ whole genome shotgun (WGS) entry which is preliminary data.</text>
</comment>
<feature type="compositionally biased region" description="Basic and acidic residues" evidence="1">
    <location>
        <begin position="205"/>
        <end position="227"/>
    </location>
</feature>
<proteinExistence type="predicted"/>
<dbReference type="RefSeq" id="WP_132986345.1">
    <property type="nucleotide sequence ID" value="NZ_BMME01000001.1"/>
</dbReference>
<feature type="compositionally biased region" description="Basic and acidic residues" evidence="1">
    <location>
        <begin position="274"/>
        <end position="291"/>
    </location>
</feature>
<name>A0ABQ2EDQ5_9GAMM</name>
<evidence type="ECO:0000313" key="2">
    <source>
        <dbReference type="EMBL" id="GGK08165.1"/>
    </source>
</evidence>
<protein>
    <submittedName>
        <fullName evidence="2">Uncharacterized protein</fullName>
    </submittedName>
</protein>
<feature type="compositionally biased region" description="Basic residues" evidence="1">
    <location>
        <begin position="129"/>
        <end position="140"/>
    </location>
</feature>
<feature type="region of interest" description="Disordered" evidence="1">
    <location>
        <begin position="114"/>
        <end position="291"/>
    </location>
</feature>
<organism evidence="2 3">
    <name type="scientific">Luteimonas terricola</name>
    <dbReference type="NCBI Taxonomy" id="645597"/>
    <lineage>
        <taxon>Bacteria</taxon>
        <taxon>Pseudomonadati</taxon>
        <taxon>Pseudomonadota</taxon>
        <taxon>Gammaproteobacteria</taxon>
        <taxon>Lysobacterales</taxon>
        <taxon>Lysobacteraceae</taxon>
        <taxon>Luteimonas</taxon>
    </lineage>
</organism>
<sequence>MAFTRAQASGLLNKSEMKLFDDSRANALRGLDRAALAGRVERTRAARDRARDLLKRQRLAARKRGEGKADTIAARTARKEALLAEILQRFAEARRNAPAKVVKKATAKRAIAKKAPANKGAGMTASRKAAVRKTATRKTAAKTSVAKKSTAKKAVAKKAAPAISTVKKAAPARQPARKADAAGRPAKKAASKKTPAKRSASRRRVSPERALEATRSLLEAKHERDRTPQPWQSLDPVADHVPQPGYQSPQAASKARELHAGEARLVPIHGSISTRDRRNQGKRDHRNGDSD</sequence>
<keyword evidence="3" id="KW-1185">Reference proteome</keyword>